<dbReference type="InterPro" id="IPR000985">
    <property type="entry name" value="Lectin_LegA_CS"/>
</dbReference>
<comment type="caution">
    <text evidence="4">The sequence shown here is derived from an EMBL/GenBank/DDBJ whole genome shotgun (WGS) entry which is preliminary data.</text>
</comment>
<evidence type="ECO:0000259" key="3">
    <source>
        <dbReference type="Pfam" id="PF00139"/>
    </source>
</evidence>
<name>A0AAE1MFR1_9FABA</name>
<proteinExistence type="inferred from homology"/>
<dbReference type="InterPro" id="IPR013320">
    <property type="entry name" value="ConA-like_dom_sf"/>
</dbReference>
<sequence>MAIFNNSSVFLTLMLFTLLINNNIINVRSKSFSFSFPRFNEINSRIELGAGATILGGALLLTKVDNLSNPLQNNAGLAAFFHEVQLYNPTTRSGFNFSTDFTFIVQRRGSSNLHGDGMTFFLASTHYEFPLVNSSGGLIGLFTPQTAFNLAGKNKIVFVEFDSYSNQWDPNPESQSPHIGINLGSIRSKDTTNWPSDVQPNGQIARANIHYDSDSLILSASVSYPDSGTFLESQVDLTEVLPERVYVGFSAATGELVEAHQVLSWDFSSTT</sequence>
<dbReference type="InterPro" id="IPR050258">
    <property type="entry name" value="Leguminous_Lectin"/>
</dbReference>
<dbReference type="EMBL" id="JAWXYG010000009">
    <property type="protein sequence ID" value="KAK4263545.1"/>
    <property type="molecule type" value="Genomic_DNA"/>
</dbReference>
<dbReference type="Gene3D" id="2.60.120.200">
    <property type="match status" value="1"/>
</dbReference>
<dbReference type="InterPro" id="IPR016363">
    <property type="entry name" value="L-lectin"/>
</dbReference>
<gene>
    <name evidence="4" type="ORF">QN277_028939</name>
</gene>
<accession>A0AAE1MFR1</accession>
<dbReference type="PANTHER" id="PTHR32401:SF47">
    <property type="entry name" value="LEGUME LECTIN DOMAIN-CONTAINING PROTEIN"/>
    <property type="match status" value="1"/>
</dbReference>
<comment type="similarity">
    <text evidence="1">Belongs to the leguminous lectin family.</text>
</comment>
<dbReference type="CDD" id="cd06899">
    <property type="entry name" value="lectin_legume_LecRK_Arcelin_ConA"/>
    <property type="match status" value="1"/>
</dbReference>
<dbReference type="PANTHER" id="PTHR32401">
    <property type="entry name" value="CONCANAVALIN A-LIKE LECTIN FAMILY PROTEIN"/>
    <property type="match status" value="1"/>
</dbReference>
<dbReference type="GO" id="GO:0030246">
    <property type="term" value="F:carbohydrate binding"/>
    <property type="evidence" value="ECO:0007669"/>
    <property type="project" value="UniProtKB-KW"/>
</dbReference>
<feature type="domain" description="Legume lectin" evidence="3">
    <location>
        <begin position="32"/>
        <end position="270"/>
    </location>
</feature>
<dbReference type="PIRSF" id="PIRSF002690">
    <property type="entry name" value="L-type_lectin_plant"/>
    <property type="match status" value="1"/>
</dbReference>
<organism evidence="4 5">
    <name type="scientific">Acacia crassicarpa</name>
    <name type="common">northern wattle</name>
    <dbReference type="NCBI Taxonomy" id="499986"/>
    <lineage>
        <taxon>Eukaryota</taxon>
        <taxon>Viridiplantae</taxon>
        <taxon>Streptophyta</taxon>
        <taxon>Embryophyta</taxon>
        <taxon>Tracheophyta</taxon>
        <taxon>Spermatophyta</taxon>
        <taxon>Magnoliopsida</taxon>
        <taxon>eudicotyledons</taxon>
        <taxon>Gunneridae</taxon>
        <taxon>Pentapetalae</taxon>
        <taxon>rosids</taxon>
        <taxon>fabids</taxon>
        <taxon>Fabales</taxon>
        <taxon>Fabaceae</taxon>
        <taxon>Caesalpinioideae</taxon>
        <taxon>mimosoid clade</taxon>
        <taxon>Acacieae</taxon>
        <taxon>Acacia</taxon>
    </lineage>
</organism>
<evidence type="ECO:0000313" key="5">
    <source>
        <dbReference type="Proteomes" id="UP001293593"/>
    </source>
</evidence>
<dbReference type="Proteomes" id="UP001293593">
    <property type="component" value="Unassembled WGS sequence"/>
</dbReference>
<dbReference type="PROSITE" id="PS00308">
    <property type="entry name" value="LECTIN_LEGUME_ALPHA"/>
    <property type="match status" value="1"/>
</dbReference>
<dbReference type="Pfam" id="PF00139">
    <property type="entry name" value="Lectin_legB"/>
    <property type="match status" value="1"/>
</dbReference>
<evidence type="ECO:0000313" key="4">
    <source>
        <dbReference type="EMBL" id="KAK4263545.1"/>
    </source>
</evidence>
<dbReference type="InterPro" id="IPR001220">
    <property type="entry name" value="Legume_lectin_dom"/>
</dbReference>
<dbReference type="SUPFAM" id="SSF49899">
    <property type="entry name" value="Concanavalin A-like lectins/glucanases"/>
    <property type="match status" value="1"/>
</dbReference>
<keyword evidence="5" id="KW-1185">Reference proteome</keyword>
<evidence type="ECO:0000256" key="1">
    <source>
        <dbReference type="ARBA" id="ARBA00007606"/>
    </source>
</evidence>
<evidence type="ECO:0000256" key="2">
    <source>
        <dbReference type="ARBA" id="ARBA00022734"/>
    </source>
</evidence>
<dbReference type="AlphaFoldDB" id="A0AAE1MFR1"/>
<reference evidence="4" key="1">
    <citation type="submission" date="2023-10" db="EMBL/GenBank/DDBJ databases">
        <title>Chromosome-level genome of the transformable northern wattle, Acacia crassicarpa.</title>
        <authorList>
            <person name="Massaro I."/>
            <person name="Sinha N.R."/>
            <person name="Poethig S."/>
            <person name="Leichty A.R."/>
        </authorList>
    </citation>
    <scope>NUCLEOTIDE SEQUENCE</scope>
    <source>
        <strain evidence="4">Acra3RX</strain>
        <tissue evidence="4">Leaf</tissue>
    </source>
</reference>
<protein>
    <recommendedName>
        <fullName evidence="3">Legume lectin domain-containing protein</fullName>
    </recommendedName>
</protein>
<keyword evidence="2" id="KW-0430">Lectin</keyword>